<dbReference type="Proteomes" id="UP000468591">
    <property type="component" value="Unassembled WGS sequence"/>
</dbReference>
<sequence>MTIIDKCRGLYVAFAVGLVLVPATVVAESSVKFVSAVDPSTVPEKKRSALNLYLTAQEASAFLAQNEDAVLIDIRTRAEVSFVGIAAEADKNIPYMVMDEFWEFDADKGTYKMAVNSNFDREVAGFIQERGLSKEAPIILMCRSGSRSARAADLLGQLGYTSVYSVVDGFEGDKDPDGVRSVNGWKNSKLAWTYKIRNEQAY</sequence>
<dbReference type="SUPFAM" id="SSF52821">
    <property type="entry name" value="Rhodanese/Cell cycle control phosphatase"/>
    <property type="match status" value="1"/>
</dbReference>
<dbReference type="InterPro" id="IPR036873">
    <property type="entry name" value="Rhodanese-like_dom_sf"/>
</dbReference>
<feature type="domain" description="Rhodanese" evidence="1">
    <location>
        <begin position="65"/>
        <end position="182"/>
    </location>
</feature>
<dbReference type="PANTHER" id="PTHR44086">
    <property type="entry name" value="THIOSULFATE SULFURTRANSFERASE RDL2, MITOCHONDRIAL-RELATED"/>
    <property type="match status" value="1"/>
</dbReference>
<comment type="caution">
    <text evidence="2">The sequence shown here is derived from an EMBL/GenBank/DDBJ whole genome shotgun (WGS) entry which is preliminary data.</text>
</comment>
<keyword evidence="3" id="KW-1185">Reference proteome</keyword>
<dbReference type="GO" id="GO:0004792">
    <property type="term" value="F:thiosulfate-cyanide sulfurtransferase activity"/>
    <property type="evidence" value="ECO:0007669"/>
    <property type="project" value="TreeGrafter"/>
</dbReference>
<dbReference type="EMBL" id="JAABNT010000027">
    <property type="protein sequence ID" value="NEK24922.1"/>
    <property type="molecule type" value="Genomic_DNA"/>
</dbReference>
<reference evidence="2 3" key="1">
    <citation type="submission" date="2020-01" db="EMBL/GenBank/DDBJ databases">
        <title>Sulfitobacter sediminilitoris sp. nov., isolated from a tidal flat.</title>
        <authorList>
            <person name="Park S."/>
            <person name="Yoon J.-H."/>
        </authorList>
    </citation>
    <scope>NUCLEOTIDE SEQUENCE [LARGE SCALE GENOMIC DNA]</scope>
    <source>
        <strain evidence="2 3">JBTF-M27</strain>
    </source>
</reference>
<dbReference type="PROSITE" id="PS50206">
    <property type="entry name" value="RHODANESE_3"/>
    <property type="match status" value="1"/>
</dbReference>
<proteinExistence type="predicted"/>
<evidence type="ECO:0000259" key="1">
    <source>
        <dbReference type="PROSITE" id="PS50206"/>
    </source>
</evidence>
<dbReference type="InterPro" id="IPR001763">
    <property type="entry name" value="Rhodanese-like_dom"/>
</dbReference>
<evidence type="ECO:0000313" key="3">
    <source>
        <dbReference type="Proteomes" id="UP000468591"/>
    </source>
</evidence>
<dbReference type="AlphaFoldDB" id="A0A6P0CFJ4"/>
<dbReference type="SMART" id="SM00450">
    <property type="entry name" value="RHOD"/>
    <property type="match status" value="1"/>
</dbReference>
<accession>A0A6P0CFJ4</accession>
<dbReference type="PANTHER" id="PTHR44086:SF10">
    <property type="entry name" value="THIOSULFATE SULFURTRANSFERASE_RHODANESE-LIKE DOMAIN-CONTAINING PROTEIN 3"/>
    <property type="match status" value="1"/>
</dbReference>
<dbReference type="Pfam" id="PF00581">
    <property type="entry name" value="Rhodanese"/>
    <property type="match status" value="1"/>
</dbReference>
<organism evidence="2 3">
    <name type="scientific">Sulfitobacter sediminilitoris</name>
    <dbReference type="NCBI Taxonomy" id="2698830"/>
    <lineage>
        <taxon>Bacteria</taxon>
        <taxon>Pseudomonadati</taxon>
        <taxon>Pseudomonadota</taxon>
        <taxon>Alphaproteobacteria</taxon>
        <taxon>Rhodobacterales</taxon>
        <taxon>Roseobacteraceae</taxon>
        <taxon>Sulfitobacter</taxon>
    </lineage>
</organism>
<dbReference type="Gene3D" id="3.40.250.10">
    <property type="entry name" value="Rhodanese-like domain"/>
    <property type="match status" value="1"/>
</dbReference>
<evidence type="ECO:0000313" key="2">
    <source>
        <dbReference type="EMBL" id="NEK24922.1"/>
    </source>
</evidence>
<protein>
    <submittedName>
        <fullName evidence="2">Sulfurtransferase</fullName>
    </submittedName>
</protein>
<gene>
    <name evidence="2" type="ORF">GV827_21360</name>
</gene>
<dbReference type="RefSeq" id="WP_164356028.1">
    <property type="nucleotide sequence ID" value="NZ_JAABNT010000027.1"/>
</dbReference>
<name>A0A6P0CFJ4_9RHOB</name>
<keyword evidence="2" id="KW-0808">Transferase</keyword>